<name>A0A9Q0MQ08_9DIPT</name>
<dbReference type="GO" id="GO:0006606">
    <property type="term" value="P:protein import into nucleus"/>
    <property type="evidence" value="ECO:0007669"/>
    <property type="project" value="InterPro"/>
</dbReference>
<dbReference type="PROSITE" id="PS51214">
    <property type="entry name" value="IBB"/>
    <property type="match status" value="1"/>
</dbReference>
<dbReference type="InterPro" id="IPR042201">
    <property type="entry name" value="FH2_Formin_sf"/>
</dbReference>
<feature type="domain" description="FH2" evidence="5">
    <location>
        <begin position="1"/>
        <end position="363"/>
    </location>
</feature>
<feature type="region of interest" description="Disordered" evidence="3">
    <location>
        <begin position="17"/>
        <end position="39"/>
    </location>
</feature>
<dbReference type="PANTHER" id="PTHR46345:SF8">
    <property type="entry name" value="FORMIN 3, ISOFORM B"/>
    <property type="match status" value="1"/>
</dbReference>
<evidence type="ECO:0000256" key="3">
    <source>
        <dbReference type="SAM" id="MobiDB-lite"/>
    </source>
</evidence>
<feature type="compositionally biased region" description="Polar residues" evidence="3">
    <location>
        <begin position="371"/>
        <end position="385"/>
    </location>
</feature>
<dbReference type="EMBL" id="WJQU01000004">
    <property type="protein sequence ID" value="KAJ6635085.1"/>
    <property type="molecule type" value="Genomic_DNA"/>
</dbReference>
<feature type="compositionally biased region" description="Acidic residues" evidence="3">
    <location>
        <begin position="442"/>
        <end position="452"/>
    </location>
</feature>
<comment type="caution">
    <text evidence="6">The sequence shown here is derived from an EMBL/GenBank/DDBJ whole genome shotgun (WGS) entry which is preliminary data.</text>
</comment>
<keyword evidence="7" id="KW-1185">Reference proteome</keyword>
<keyword evidence="1" id="KW-0813">Transport</keyword>
<dbReference type="Proteomes" id="UP001151699">
    <property type="component" value="Chromosome C"/>
</dbReference>
<dbReference type="OrthoDB" id="26518at2759"/>
<dbReference type="AlphaFoldDB" id="A0A9Q0MQ08"/>
<gene>
    <name evidence="6" type="primary">FHDC1</name>
    <name evidence="6" type="ORF">Bhyg_13668</name>
</gene>
<evidence type="ECO:0000256" key="2">
    <source>
        <dbReference type="SAM" id="Coils"/>
    </source>
</evidence>
<evidence type="ECO:0000259" key="4">
    <source>
        <dbReference type="PROSITE" id="PS51214"/>
    </source>
</evidence>
<feature type="coiled-coil region" evidence="2">
    <location>
        <begin position="248"/>
        <end position="306"/>
    </location>
</feature>
<evidence type="ECO:0000259" key="5">
    <source>
        <dbReference type="PROSITE" id="PS51444"/>
    </source>
</evidence>
<feature type="region of interest" description="Disordered" evidence="3">
    <location>
        <begin position="420"/>
        <end position="452"/>
    </location>
</feature>
<keyword evidence="2" id="KW-0175">Coiled coil</keyword>
<feature type="compositionally biased region" description="Basic and acidic residues" evidence="3">
    <location>
        <begin position="26"/>
        <end position="39"/>
    </location>
</feature>
<dbReference type="PANTHER" id="PTHR46345">
    <property type="entry name" value="INVERTED FORMIN-2"/>
    <property type="match status" value="1"/>
</dbReference>
<dbReference type="Pfam" id="PF02181">
    <property type="entry name" value="FH2"/>
    <property type="match status" value="1"/>
</dbReference>
<dbReference type="PROSITE" id="PS51444">
    <property type="entry name" value="FH2"/>
    <property type="match status" value="1"/>
</dbReference>
<sequence length="452" mass="51353">MTDLDWGEMEGLFCQQATNTQGSPKLGRDNVDTTERKARKENSEITLLDGKRSLNVNIFLKQFRTSNEDIIQLIKDGDHDDIGAEKLRGFLKILPEVDELALLKSFDGDIQRLGNAEKFLLQLLQVSNYKLRIEGMLLKEEFATNMSYLEPSINAMLFAGEDLTTNTLLREVLYMVVVAGNFLNAGGYAGNAVGVKLSSLQKLTDIRANKPGMNLIHFVALQAGKKNRELLTFPEKLTTLENASKTTVDQINNEITALDTRIKNIKKQIELPSTEQDVKHQMKEFLQVAEREVSMLQRGMKEVEALRIQLSEFFCEDPSSFKLEECFKIFHNFCEKFKQAVNENERRRVQEEQATIRRKQREEQLAKRARQASQAGTPVSDSENSLLLDPSQFDMRGSPAMTRRRIGSFNSNCDALLREDTASPDITPTGSLRRRRSRVLSEEDDGSLMDFL</sequence>
<proteinExistence type="predicted"/>
<evidence type="ECO:0000256" key="1">
    <source>
        <dbReference type="PROSITE-ProRule" id="PRU00561"/>
    </source>
</evidence>
<dbReference type="SMART" id="SM00498">
    <property type="entry name" value="FH2"/>
    <property type="match status" value="1"/>
</dbReference>
<accession>A0A9Q0MQ08</accession>
<feature type="domain" description="IBB" evidence="4">
    <location>
        <begin position="310"/>
        <end position="378"/>
    </location>
</feature>
<dbReference type="InterPro" id="IPR015425">
    <property type="entry name" value="FH2_Formin"/>
</dbReference>
<organism evidence="6 7">
    <name type="scientific">Pseudolycoriella hygida</name>
    <dbReference type="NCBI Taxonomy" id="35572"/>
    <lineage>
        <taxon>Eukaryota</taxon>
        <taxon>Metazoa</taxon>
        <taxon>Ecdysozoa</taxon>
        <taxon>Arthropoda</taxon>
        <taxon>Hexapoda</taxon>
        <taxon>Insecta</taxon>
        <taxon>Pterygota</taxon>
        <taxon>Neoptera</taxon>
        <taxon>Endopterygota</taxon>
        <taxon>Diptera</taxon>
        <taxon>Nematocera</taxon>
        <taxon>Sciaroidea</taxon>
        <taxon>Sciaridae</taxon>
        <taxon>Pseudolycoriella</taxon>
    </lineage>
</organism>
<reference evidence="6" key="1">
    <citation type="submission" date="2022-07" db="EMBL/GenBank/DDBJ databases">
        <authorList>
            <person name="Trinca V."/>
            <person name="Uliana J.V.C."/>
            <person name="Torres T.T."/>
            <person name="Ward R.J."/>
            <person name="Monesi N."/>
        </authorList>
    </citation>
    <scope>NUCLEOTIDE SEQUENCE</scope>
    <source>
        <strain evidence="6">HSMRA1968</strain>
        <tissue evidence="6">Whole embryos</tissue>
    </source>
</reference>
<feature type="region of interest" description="Disordered" evidence="3">
    <location>
        <begin position="366"/>
        <end position="398"/>
    </location>
</feature>
<dbReference type="Gene3D" id="1.20.58.2220">
    <property type="entry name" value="Formin, FH2 domain"/>
    <property type="match status" value="1"/>
</dbReference>
<dbReference type="GO" id="GO:0061608">
    <property type="term" value="F:nuclear import signal receptor activity"/>
    <property type="evidence" value="ECO:0007669"/>
    <property type="project" value="InterPro"/>
</dbReference>
<evidence type="ECO:0000313" key="6">
    <source>
        <dbReference type="EMBL" id="KAJ6635085.1"/>
    </source>
</evidence>
<dbReference type="InterPro" id="IPR002652">
    <property type="entry name" value="Importin-a_IBB"/>
</dbReference>
<evidence type="ECO:0000313" key="7">
    <source>
        <dbReference type="Proteomes" id="UP001151699"/>
    </source>
</evidence>
<dbReference type="SUPFAM" id="SSF101447">
    <property type="entry name" value="Formin homology 2 domain (FH2 domain)"/>
    <property type="match status" value="1"/>
</dbReference>
<feature type="non-terminal residue" evidence="6">
    <location>
        <position position="1"/>
    </location>
</feature>
<protein>
    <submittedName>
        <fullName evidence="6">FH2 domain-containing protein 1</fullName>
    </submittedName>
</protein>